<dbReference type="PROSITE" id="PS51257">
    <property type="entry name" value="PROKAR_LIPOPROTEIN"/>
    <property type="match status" value="1"/>
</dbReference>
<feature type="region of interest" description="Disordered" evidence="1">
    <location>
        <begin position="32"/>
        <end position="52"/>
    </location>
</feature>
<dbReference type="RefSeq" id="WP_185692696.1">
    <property type="nucleotide sequence ID" value="NZ_JACHVA010000081.1"/>
</dbReference>
<name>A0A7X1B010_9BACT</name>
<dbReference type="AlphaFoldDB" id="A0A7X1B010"/>
<dbReference type="Proteomes" id="UP000525652">
    <property type="component" value="Unassembled WGS sequence"/>
</dbReference>
<keyword evidence="2" id="KW-0732">Signal</keyword>
<reference evidence="3 4" key="1">
    <citation type="submission" date="2020-07" db="EMBL/GenBank/DDBJ databases">
        <authorList>
            <person name="Feng X."/>
        </authorList>
    </citation>
    <scope>NUCLEOTIDE SEQUENCE [LARGE SCALE GENOMIC DNA]</scope>
    <source>
        <strain evidence="3 4">JCM14086</strain>
    </source>
</reference>
<evidence type="ECO:0000313" key="3">
    <source>
        <dbReference type="EMBL" id="MBC2601995.1"/>
    </source>
</evidence>
<feature type="signal peptide" evidence="2">
    <location>
        <begin position="1"/>
        <end position="27"/>
    </location>
</feature>
<dbReference type="EMBL" id="JACHVA010000081">
    <property type="protein sequence ID" value="MBC2601995.1"/>
    <property type="molecule type" value="Genomic_DNA"/>
</dbReference>
<evidence type="ECO:0000256" key="1">
    <source>
        <dbReference type="SAM" id="MobiDB-lite"/>
    </source>
</evidence>
<feature type="compositionally biased region" description="Acidic residues" evidence="1">
    <location>
        <begin position="32"/>
        <end position="44"/>
    </location>
</feature>
<organism evidence="3 4">
    <name type="scientific">Puniceicoccus vermicola</name>
    <dbReference type="NCBI Taxonomy" id="388746"/>
    <lineage>
        <taxon>Bacteria</taxon>
        <taxon>Pseudomonadati</taxon>
        <taxon>Verrucomicrobiota</taxon>
        <taxon>Opitutia</taxon>
        <taxon>Puniceicoccales</taxon>
        <taxon>Puniceicoccaceae</taxon>
        <taxon>Puniceicoccus</taxon>
    </lineage>
</organism>
<comment type="caution">
    <text evidence="3">The sequence shown here is derived from an EMBL/GenBank/DDBJ whole genome shotgun (WGS) entry which is preliminary data.</text>
</comment>
<feature type="chain" id="PRO_5030860699" evidence="2">
    <location>
        <begin position="28"/>
        <end position="52"/>
    </location>
</feature>
<gene>
    <name evidence="3" type="ORF">H5P30_09420</name>
</gene>
<protein>
    <submittedName>
        <fullName evidence="3">Uncharacterized protein</fullName>
    </submittedName>
</protein>
<evidence type="ECO:0000256" key="2">
    <source>
        <dbReference type="SAM" id="SignalP"/>
    </source>
</evidence>
<keyword evidence="4" id="KW-1185">Reference proteome</keyword>
<sequence>MSKSVFPYLFSALFLFLLTGLSGCATAAEIEESDGNVMEEDPSLEDQGKINN</sequence>
<proteinExistence type="predicted"/>
<evidence type="ECO:0000313" key="4">
    <source>
        <dbReference type="Proteomes" id="UP000525652"/>
    </source>
</evidence>
<accession>A0A7X1B010</accession>